<feature type="region of interest" description="Disordered" evidence="1">
    <location>
        <begin position="1"/>
        <end position="22"/>
    </location>
</feature>
<dbReference type="EMBL" id="KZ613938">
    <property type="protein sequence ID" value="PMD47422.1"/>
    <property type="molecule type" value="Genomic_DNA"/>
</dbReference>
<sequence>MAKTYVKHRRPGTKAKKCSKSLRLTAHIGRDPYAEHELKQKQALNPTKFASTTSASQVNYAIDHDSNKLNDSNGVSRSQTSSRNRTVEDEEVETRKTPNFASYQLQQWMLETSSPCITLAERLEKSKWKYAGAETGEDVCKGDCDESWGRKSYDWILFSE</sequence>
<proteinExistence type="predicted"/>
<feature type="region of interest" description="Disordered" evidence="1">
    <location>
        <begin position="60"/>
        <end position="98"/>
    </location>
</feature>
<name>A0A2J6S9I0_HYAVF</name>
<dbReference type="AlphaFoldDB" id="A0A2J6S9I0"/>
<accession>A0A2J6S9I0</accession>
<dbReference type="Proteomes" id="UP000235786">
    <property type="component" value="Unassembled WGS sequence"/>
</dbReference>
<feature type="compositionally biased region" description="Polar residues" evidence="1">
    <location>
        <begin position="69"/>
        <end position="84"/>
    </location>
</feature>
<reference evidence="2 3" key="1">
    <citation type="submission" date="2016-04" db="EMBL/GenBank/DDBJ databases">
        <title>A degradative enzymes factory behind the ericoid mycorrhizal symbiosis.</title>
        <authorList>
            <consortium name="DOE Joint Genome Institute"/>
            <person name="Martino E."/>
            <person name="Morin E."/>
            <person name="Grelet G."/>
            <person name="Kuo A."/>
            <person name="Kohler A."/>
            <person name="Daghino S."/>
            <person name="Barry K."/>
            <person name="Choi C."/>
            <person name="Cichocki N."/>
            <person name="Clum A."/>
            <person name="Copeland A."/>
            <person name="Hainaut M."/>
            <person name="Haridas S."/>
            <person name="Labutti K."/>
            <person name="Lindquist E."/>
            <person name="Lipzen A."/>
            <person name="Khouja H.-R."/>
            <person name="Murat C."/>
            <person name="Ohm R."/>
            <person name="Olson A."/>
            <person name="Spatafora J."/>
            <person name="Veneault-Fourrey C."/>
            <person name="Henrissat B."/>
            <person name="Grigoriev I."/>
            <person name="Martin F."/>
            <person name="Perotto S."/>
        </authorList>
    </citation>
    <scope>NUCLEOTIDE SEQUENCE [LARGE SCALE GENOMIC DNA]</scope>
    <source>
        <strain evidence="2 3">F</strain>
    </source>
</reference>
<evidence type="ECO:0000313" key="2">
    <source>
        <dbReference type="EMBL" id="PMD47422.1"/>
    </source>
</evidence>
<gene>
    <name evidence="2" type="ORF">L207DRAFT_157501</name>
</gene>
<keyword evidence="3" id="KW-1185">Reference proteome</keyword>
<evidence type="ECO:0000256" key="1">
    <source>
        <dbReference type="SAM" id="MobiDB-lite"/>
    </source>
</evidence>
<feature type="compositionally biased region" description="Basic residues" evidence="1">
    <location>
        <begin position="1"/>
        <end position="20"/>
    </location>
</feature>
<dbReference type="OrthoDB" id="3551112at2759"/>
<organism evidence="2 3">
    <name type="scientific">Hyaloscypha variabilis (strain UAMH 11265 / GT02V1 / F)</name>
    <name type="common">Meliniomyces variabilis</name>
    <dbReference type="NCBI Taxonomy" id="1149755"/>
    <lineage>
        <taxon>Eukaryota</taxon>
        <taxon>Fungi</taxon>
        <taxon>Dikarya</taxon>
        <taxon>Ascomycota</taxon>
        <taxon>Pezizomycotina</taxon>
        <taxon>Leotiomycetes</taxon>
        <taxon>Helotiales</taxon>
        <taxon>Hyaloscyphaceae</taxon>
        <taxon>Hyaloscypha</taxon>
        <taxon>Hyaloscypha variabilis</taxon>
    </lineage>
</organism>
<protein>
    <submittedName>
        <fullName evidence="2">Uncharacterized protein</fullName>
    </submittedName>
</protein>
<evidence type="ECO:0000313" key="3">
    <source>
        <dbReference type="Proteomes" id="UP000235786"/>
    </source>
</evidence>